<comment type="cofactor">
    <cofactor evidence="1">
        <name>Zn(2+)</name>
        <dbReference type="ChEBI" id="CHEBI:29105"/>
    </cofactor>
</comment>
<dbReference type="PANTHER" id="PTHR42978">
    <property type="entry name" value="QUORUM-QUENCHING LACTONASE YTNP-RELATED-RELATED"/>
    <property type="match status" value="1"/>
</dbReference>
<keyword evidence="8" id="KW-1185">Reference proteome</keyword>
<sequence>MTHGHARRLWALDAPTLTVQSETLLYGTSGEVTIPCPSFLIEHPRGLVLFDTGLHPDAIEDPEKVYGRELAPLLGIGGTSEQRLDKQIQALGYRLGDITHVISSHGHFDHTGGLFLFPEAKHFFGEGELRYANWPDPIQAFVYRQEVLDTIKRLDVREVPGDLDLFGDGAITILATPGHSPGEVSVVVRLASRSFILTGDAIHLRAQMEQEFHFPIDADTKTALRSLRRIKYLKESLEATVWISHDPDDWAEFAHAPGYYE</sequence>
<feature type="domain" description="Metallo-beta-lactamase" evidence="6">
    <location>
        <begin position="35"/>
        <end position="245"/>
    </location>
</feature>
<name>A0A1H3NDH7_9MICO</name>
<evidence type="ECO:0000256" key="4">
    <source>
        <dbReference type="ARBA" id="ARBA00022801"/>
    </source>
</evidence>
<evidence type="ECO:0000313" key="7">
    <source>
        <dbReference type="EMBL" id="SDY86987.1"/>
    </source>
</evidence>
<dbReference type="SUPFAM" id="SSF56281">
    <property type="entry name" value="Metallo-hydrolase/oxidoreductase"/>
    <property type="match status" value="1"/>
</dbReference>
<protein>
    <submittedName>
        <fullName evidence="7">Metallo-beta-lactamase superfamily protein</fullName>
    </submittedName>
</protein>
<accession>A0A1H3NDH7</accession>
<dbReference type="InterPro" id="IPR001279">
    <property type="entry name" value="Metallo-B-lactamas"/>
</dbReference>
<dbReference type="STRING" id="381665.SAMN05216554_1809"/>
<proteinExistence type="inferred from homology"/>
<dbReference type="InterPro" id="IPR036866">
    <property type="entry name" value="RibonucZ/Hydroxyglut_hydro"/>
</dbReference>
<comment type="similarity">
    <text evidence="2">Belongs to the metallo-beta-lactamase superfamily.</text>
</comment>
<gene>
    <name evidence="7" type="ORF">SAMN05216554_1809</name>
</gene>
<keyword evidence="4" id="KW-0378">Hydrolase</keyword>
<dbReference type="PANTHER" id="PTHR42978:SF2">
    <property type="entry name" value="102 KBASES UNSTABLE REGION: FROM 1 TO 119443"/>
    <property type="match status" value="1"/>
</dbReference>
<dbReference type="AlphaFoldDB" id="A0A1H3NDH7"/>
<keyword evidence="5" id="KW-0862">Zinc</keyword>
<dbReference type="GO" id="GO:0016787">
    <property type="term" value="F:hydrolase activity"/>
    <property type="evidence" value="ECO:0007669"/>
    <property type="project" value="UniProtKB-KW"/>
</dbReference>
<organism evidence="7 8">
    <name type="scientific">Herbiconiux ginsengi</name>
    <dbReference type="NCBI Taxonomy" id="381665"/>
    <lineage>
        <taxon>Bacteria</taxon>
        <taxon>Bacillati</taxon>
        <taxon>Actinomycetota</taxon>
        <taxon>Actinomycetes</taxon>
        <taxon>Micrococcales</taxon>
        <taxon>Microbacteriaceae</taxon>
        <taxon>Herbiconiux</taxon>
    </lineage>
</organism>
<evidence type="ECO:0000313" key="8">
    <source>
        <dbReference type="Proteomes" id="UP000198891"/>
    </source>
</evidence>
<dbReference type="RefSeq" id="WP_092551625.1">
    <property type="nucleotide sequence ID" value="NZ_FNPZ01000001.1"/>
</dbReference>
<dbReference type="InterPro" id="IPR051013">
    <property type="entry name" value="MBL_superfamily_lactonases"/>
</dbReference>
<dbReference type="Proteomes" id="UP000198891">
    <property type="component" value="Unassembled WGS sequence"/>
</dbReference>
<evidence type="ECO:0000256" key="1">
    <source>
        <dbReference type="ARBA" id="ARBA00001947"/>
    </source>
</evidence>
<evidence type="ECO:0000256" key="5">
    <source>
        <dbReference type="ARBA" id="ARBA00022833"/>
    </source>
</evidence>
<dbReference type="SMART" id="SM00849">
    <property type="entry name" value="Lactamase_B"/>
    <property type="match status" value="1"/>
</dbReference>
<evidence type="ECO:0000259" key="6">
    <source>
        <dbReference type="SMART" id="SM00849"/>
    </source>
</evidence>
<dbReference type="OrthoDB" id="3196337at2"/>
<dbReference type="EMBL" id="FNPZ01000001">
    <property type="protein sequence ID" value="SDY86987.1"/>
    <property type="molecule type" value="Genomic_DNA"/>
</dbReference>
<dbReference type="CDD" id="cd07729">
    <property type="entry name" value="AHL_lactonase_MBL-fold"/>
    <property type="match status" value="1"/>
</dbReference>
<evidence type="ECO:0000256" key="2">
    <source>
        <dbReference type="ARBA" id="ARBA00007749"/>
    </source>
</evidence>
<dbReference type="Pfam" id="PF00753">
    <property type="entry name" value="Lactamase_B"/>
    <property type="match status" value="1"/>
</dbReference>
<evidence type="ECO:0000256" key="3">
    <source>
        <dbReference type="ARBA" id="ARBA00022723"/>
    </source>
</evidence>
<dbReference type="GO" id="GO:0046872">
    <property type="term" value="F:metal ion binding"/>
    <property type="evidence" value="ECO:0007669"/>
    <property type="project" value="UniProtKB-KW"/>
</dbReference>
<dbReference type="Gene3D" id="3.60.15.10">
    <property type="entry name" value="Ribonuclease Z/Hydroxyacylglutathione hydrolase-like"/>
    <property type="match status" value="1"/>
</dbReference>
<keyword evidence="3" id="KW-0479">Metal-binding</keyword>
<reference evidence="7 8" key="1">
    <citation type="submission" date="2016-10" db="EMBL/GenBank/DDBJ databases">
        <authorList>
            <person name="de Groot N.N."/>
        </authorList>
    </citation>
    <scope>NUCLEOTIDE SEQUENCE [LARGE SCALE GENOMIC DNA]</scope>
    <source>
        <strain evidence="7 8">CGMCC 4.3491</strain>
    </source>
</reference>